<keyword evidence="6" id="KW-0812">Transmembrane</keyword>
<evidence type="ECO:0000313" key="10">
    <source>
        <dbReference type="Proteomes" id="UP000037392"/>
    </source>
</evidence>
<feature type="region of interest" description="Disordered" evidence="5">
    <location>
        <begin position="37"/>
        <end position="81"/>
    </location>
</feature>
<evidence type="ECO:0000256" key="4">
    <source>
        <dbReference type="ARBA" id="ARBA00025742"/>
    </source>
</evidence>
<proteinExistence type="inferred from homology"/>
<dbReference type="Proteomes" id="UP000037392">
    <property type="component" value="Unassembled WGS sequence"/>
</dbReference>
<dbReference type="RefSeq" id="WP_045093580.1">
    <property type="nucleotide sequence ID" value="NZ_KQ235878.1"/>
</dbReference>
<accession>A0A0J9C1S1</accession>
<dbReference type="PROSITE" id="PS51257">
    <property type="entry name" value="PROKAR_LIPOPROTEIN"/>
    <property type="match status" value="1"/>
</dbReference>
<dbReference type="Pfam" id="PF00149">
    <property type="entry name" value="Metallophos"/>
    <property type="match status" value="1"/>
</dbReference>
<name>A0A0J9C1S1_9FIRM</name>
<dbReference type="Gene3D" id="3.60.21.10">
    <property type="match status" value="1"/>
</dbReference>
<dbReference type="PANTHER" id="PTHR42988">
    <property type="entry name" value="PHOSPHOHYDROLASE"/>
    <property type="match status" value="1"/>
</dbReference>
<evidence type="ECO:0000256" key="5">
    <source>
        <dbReference type="SAM" id="MobiDB-lite"/>
    </source>
</evidence>
<evidence type="ECO:0008006" key="11">
    <source>
        <dbReference type="Google" id="ProtNLM"/>
    </source>
</evidence>
<evidence type="ECO:0000256" key="2">
    <source>
        <dbReference type="ARBA" id="ARBA00022801"/>
    </source>
</evidence>
<feature type="transmembrane region" description="Helical" evidence="6">
    <location>
        <begin position="7"/>
        <end position="27"/>
    </location>
</feature>
<evidence type="ECO:0000259" key="8">
    <source>
        <dbReference type="Pfam" id="PF17839"/>
    </source>
</evidence>
<dbReference type="InterPro" id="IPR050884">
    <property type="entry name" value="CNP_phosphodiesterase-III"/>
</dbReference>
<keyword evidence="1" id="KW-0479">Metal-binding</keyword>
<evidence type="ECO:0000313" key="9">
    <source>
        <dbReference type="EMBL" id="KMW19137.1"/>
    </source>
</evidence>
<dbReference type="GeneID" id="93165277"/>
<evidence type="ECO:0000259" key="7">
    <source>
        <dbReference type="Pfam" id="PF00149"/>
    </source>
</evidence>
<evidence type="ECO:0000256" key="6">
    <source>
        <dbReference type="SAM" id="Phobius"/>
    </source>
</evidence>
<sequence>MKRKTWMISALMYAMVFMACFGVLHFMKKVMEPPGPVQVAGTEPIEEPSDSPRGTREDTGEPVPAATDSEAEKEETVEREGGYTGWKKEFPSVWTPPQETEVPYVPPDVILATDLHYQSALTDDGGEAFQLFVERSDGKVIRYLPQLLEAFLDEVIEEKPAALVLSGDITMNGEKVNHQELADRLKRVQDAGVQVLVIPGNHDINNGNAAVYYGAEKAAAPSIDGPEFYDIYHEYGYDQALSRDSDSLSYVYALDERNWLLMLDSCQYEPDNKVEGRIKDTTMAWMDEQLAKAGEEGIFVVPIAHHNLLAQSRMYTTQCAMDNNQDVIQLLQKYRLPLFFSGHLHVQRVRKYKAEPGVPEAAYGIQEIITDALSIPPCQYGHIIWEEDGSISYETRSVDVSAWARRTGIDNPDLLDFEDWSFRYIQKLISDQIRGVVKNLGNDVERSMAATYAGVYIDYYAGRKIDAKGIKGTRGYRWWERNMPDSYLLRELNAMIADSDRDNNYFLLPEEQGWFLD</sequence>
<dbReference type="GO" id="GO:0016787">
    <property type="term" value="F:hydrolase activity"/>
    <property type="evidence" value="ECO:0007669"/>
    <property type="project" value="UniProtKB-KW"/>
</dbReference>
<evidence type="ECO:0000256" key="3">
    <source>
        <dbReference type="ARBA" id="ARBA00023004"/>
    </source>
</evidence>
<dbReference type="GO" id="GO:0046872">
    <property type="term" value="F:metal ion binding"/>
    <property type="evidence" value="ECO:0007669"/>
    <property type="project" value="UniProtKB-KW"/>
</dbReference>
<dbReference type="Pfam" id="PF17839">
    <property type="entry name" value="CNP_C_terminal"/>
    <property type="match status" value="1"/>
</dbReference>
<evidence type="ECO:0000256" key="1">
    <source>
        <dbReference type="ARBA" id="ARBA00022723"/>
    </source>
</evidence>
<dbReference type="PANTHER" id="PTHR42988:SF2">
    <property type="entry name" value="CYCLIC NUCLEOTIDE PHOSPHODIESTERASE CBUA0032-RELATED"/>
    <property type="match status" value="1"/>
</dbReference>
<reference evidence="9 10" key="1">
    <citation type="submission" date="2011-04" db="EMBL/GenBank/DDBJ databases">
        <title>The Genome Sequence of Clostridium citroniae WAL-19142.</title>
        <authorList>
            <consortium name="The Broad Institute Genome Sequencing Platform"/>
            <person name="Earl A."/>
            <person name="Ward D."/>
            <person name="Feldgarden M."/>
            <person name="Gevers D."/>
            <person name="Warren Y.A."/>
            <person name="Tyrrell K.L."/>
            <person name="Citron D.M."/>
            <person name="Goldstein E.J."/>
            <person name="Daigneault M."/>
            <person name="Allen-Vercoe E."/>
            <person name="Young S.K."/>
            <person name="Zeng Q."/>
            <person name="Gargeya S."/>
            <person name="Fitzgerald M."/>
            <person name="Haas B."/>
            <person name="Abouelleil A."/>
            <person name="Alvarado L."/>
            <person name="Arachchi H.M."/>
            <person name="Berlin A."/>
            <person name="Brown A."/>
            <person name="Chapman S.B."/>
            <person name="Chen Z."/>
            <person name="Dunbar C."/>
            <person name="Freedman E."/>
            <person name="Gearin G."/>
            <person name="Gellesch M."/>
            <person name="Goldberg J."/>
            <person name="Griggs A."/>
            <person name="Gujja S."/>
            <person name="Heilman E.R."/>
            <person name="Heiman D."/>
            <person name="Howarth C."/>
            <person name="Larson L."/>
            <person name="Lui A."/>
            <person name="MacDonald P.J."/>
            <person name="Mehta T."/>
            <person name="Montmayeur A."/>
            <person name="Murphy C."/>
            <person name="Neiman D."/>
            <person name="Pearson M."/>
            <person name="Priest M."/>
            <person name="Roberts A."/>
            <person name="Saif S."/>
            <person name="Shea T."/>
            <person name="Shenoy N."/>
            <person name="Sisk P."/>
            <person name="Stolte C."/>
            <person name="Sykes S."/>
            <person name="White J."/>
            <person name="Yandava C."/>
            <person name="Wortman J."/>
            <person name="Nusbaum C."/>
            <person name="Birren B."/>
        </authorList>
    </citation>
    <scope>NUCLEOTIDE SEQUENCE [LARGE SCALE GENOMIC DNA]</scope>
    <source>
        <strain evidence="9 10">WAL-19142</strain>
    </source>
</reference>
<feature type="domain" description="Cyclic nucleotide phosphodiesterase C-terminal" evidence="8">
    <location>
        <begin position="399"/>
        <end position="502"/>
    </location>
</feature>
<gene>
    <name evidence="9" type="ORF">HMPREF9470_02622</name>
</gene>
<dbReference type="AlphaFoldDB" id="A0A0J9C1S1"/>
<dbReference type="InterPro" id="IPR040869">
    <property type="entry name" value="CNP_C"/>
</dbReference>
<feature type="domain" description="Calcineurin-like phosphoesterase" evidence="7">
    <location>
        <begin position="111"/>
        <end position="346"/>
    </location>
</feature>
<comment type="similarity">
    <text evidence="4">Belongs to the cyclic nucleotide phosphodiesterase class-III family.</text>
</comment>
<protein>
    <recommendedName>
        <fullName evidence="11">Calcineurin-like phosphoesterase domain-containing protein</fullName>
    </recommendedName>
</protein>
<comment type="caution">
    <text evidence="9">The sequence shown here is derived from an EMBL/GenBank/DDBJ whole genome shotgun (WGS) entry which is preliminary data.</text>
</comment>
<dbReference type="EMBL" id="ADLK01000021">
    <property type="protein sequence ID" value="KMW19137.1"/>
    <property type="molecule type" value="Genomic_DNA"/>
</dbReference>
<dbReference type="SUPFAM" id="SSF56300">
    <property type="entry name" value="Metallo-dependent phosphatases"/>
    <property type="match status" value="1"/>
</dbReference>
<dbReference type="InterPro" id="IPR029052">
    <property type="entry name" value="Metallo-depent_PP-like"/>
</dbReference>
<keyword evidence="6" id="KW-0472">Membrane</keyword>
<dbReference type="InterPro" id="IPR004843">
    <property type="entry name" value="Calcineurin-like_PHP"/>
</dbReference>
<keyword evidence="3" id="KW-0408">Iron</keyword>
<dbReference type="OrthoDB" id="2036332at2"/>
<keyword evidence="2" id="KW-0378">Hydrolase</keyword>
<organism evidence="9 10">
    <name type="scientific">[Clostridium] citroniae WAL-19142</name>
    <dbReference type="NCBI Taxonomy" id="742734"/>
    <lineage>
        <taxon>Bacteria</taxon>
        <taxon>Bacillati</taxon>
        <taxon>Bacillota</taxon>
        <taxon>Clostridia</taxon>
        <taxon>Lachnospirales</taxon>
        <taxon>Lachnospiraceae</taxon>
        <taxon>Enterocloster</taxon>
    </lineage>
</organism>
<keyword evidence="6" id="KW-1133">Transmembrane helix</keyword>
<dbReference type="PATRIC" id="fig|742734.4.peg.2814"/>